<keyword evidence="1" id="KW-1133">Transmembrane helix</keyword>
<keyword evidence="1" id="KW-0472">Membrane</keyword>
<gene>
    <name evidence="3" type="ORF">O181_075493</name>
</gene>
<dbReference type="EMBL" id="AVOT02040543">
    <property type="protein sequence ID" value="MBW0535778.1"/>
    <property type="molecule type" value="Genomic_DNA"/>
</dbReference>
<comment type="caution">
    <text evidence="3">The sequence shown here is derived from an EMBL/GenBank/DDBJ whole genome shotgun (WGS) entry which is preliminary data.</text>
</comment>
<evidence type="ECO:0000256" key="1">
    <source>
        <dbReference type="SAM" id="Phobius"/>
    </source>
</evidence>
<feature type="signal peptide" evidence="2">
    <location>
        <begin position="1"/>
        <end position="19"/>
    </location>
</feature>
<keyword evidence="4" id="KW-1185">Reference proteome</keyword>
<keyword evidence="2" id="KW-0732">Signal</keyword>
<accession>A0A9Q3IBY2</accession>
<evidence type="ECO:0000313" key="4">
    <source>
        <dbReference type="Proteomes" id="UP000765509"/>
    </source>
</evidence>
<evidence type="ECO:0000256" key="2">
    <source>
        <dbReference type="SAM" id="SignalP"/>
    </source>
</evidence>
<feature type="chain" id="PRO_5040467304" evidence="2">
    <location>
        <begin position="20"/>
        <end position="104"/>
    </location>
</feature>
<name>A0A9Q3IBY2_9BASI</name>
<dbReference type="AlphaFoldDB" id="A0A9Q3IBY2"/>
<sequence>MLLKENLAMLLFCVVSVTAIVSSNSSKVAFFIVNASSLVVHKDKTSPSAVLATGAISGIDSIVALAVVTCIRLGDDICKSDSWFNSLKSKTLGKDVTNDIKAKY</sequence>
<proteinExistence type="predicted"/>
<dbReference type="Proteomes" id="UP000765509">
    <property type="component" value="Unassembled WGS sequence"/>
</dbReference>
<keyword evidence="1" id="KW-0812">Transmembrane</keyword>
<protein>
    <submittedName>
        <fullName evidence="3">Uncharacterized protein</fullName>
    </submittedName>
</protein>
<organism evidence="3 4">
    <name type="scientific">Austropuccinia psidii MF-1</name>
    <dbReference type="NCBI Taxonomy" id="1389203"/>
    <lineage>
        <taxon>Eukaryota</taxon>
        <taxon>Fungi</taxon>
        <taxon>Dikarya</taxon>
        <taxon>Basidiomycota</taxon>
        <taxon>Pucciniomycotina</taxon>
        <taxon>Pucciniomycetes</taxon>
        <taxon>Pucciniales</taxon>
        <taxon>Sphaerophragmiaceae</taxon>
        <taxon>Austropuccinia</taxon>
    </lineage>
</organism>
<reference evidence="3" key="1">
    <citation type="submission" date="2021-03" db="EMBL/GenBank/DDBJ databases">
        <title>Draft genome sequence of rust myrtle Austropuccinia psidii MF-1, a brazilian biotype.</title>
        <authorList>
            <person name="Quecine M.C."/>
            <person name="Pachon D.M.R."/>
            <person name="Bonatelli M.L."/>
            <person name="Correr F.H."/>
            <person name="Franceschini L.M."/>
            <person name="Leite T.F."/>
            <person name="Margarido G.R.A."/>
            <person name="Almeida C.A."/>
            <person name="Ferrarezi J.A."/>
            <person name="Labate C.A."/>
        </authorList>
    </citation>
    <scope>NUCLEOTIDE SEQUENCE</scope>
    <source>
        <strain evidence="3">MF-1</strain>
    </source>
</reference>
<feature type="transmembrane region" description="Helical" evidence="1">
    <location>
        <begin position="49"/>
        <end position="71"/>
    </location>
</feature>
<evidence type="ECO:0000313" key="3">
    <source>
        <dbReference type="EMBL" id="MBW0535778.1"/>
    </source>
</evidence>